<accession>A0ABN9VNA9</accession>
<evidence type="ECO:0000313" key="3">
    <source>
        <dbReference type="Proteomes" id="UP001189429"/>
    </source>
</evidence>
<feature type="region of interest" description="Disordered" evidence="1">
    <location>
        <begin position="39"/>
        <end position="61"/>
    </location>
</feature>
<evidence type="ECO:0000256" key="1">
    <source>
        <dbReference type="SAM" id="MobiDB-lite"/>
    </source>
</evidence>
<protein>
    <submittedName>
        <fullName evidence="2">Uncharacterized protein</fullName>
    </submittedName>
</protein>
<keyword evidence="3" id="KW-1185">Reference proteome</keyword>
<comment type="caution">
    <text evidence="2">The sequence shown here is derived from an EMBL/GenBank/DDBJ whole genome shotgun (WGS) entry which is preliminary data.</text>
</comment>
<proteinExistence type="predicted"/>
<dbReference type="Proteomes" id="UP001189429">
    <property type="component" value="Unassembled WGS sequence"/>
</dbReference>
<dbReference type="EMBL" id="CAUYUJ010017441">
    <property type="protein sequence ID" value="CAK0874847.1"/>
    <property type="molecule type" value="Genomic_DNA"/>
</dbReference>
<feature type="compositionally biased region" description="Polar residues" evidence="1">
    <location>
        <begin position="42"/>
        <end position="54"/>
    </location>
</feature>
<evidence type="ECO:0000313" key="2">
    <source>
        <dbReference type="EMBL" id="CAK0874847.1"/>
    </source>
</evidence>
<feature type="non-terminal residue" evidence="2">
    <location>
        <position position="1"/>
    </location>
</feature>
<organism evidence="2 3">
    <name type="scientific">Prorocentrum cordatum</name>
    <dbReference type="NCBI Taxonomy" id="2364126"/>
    <lineage>
        <taxon>Eukaryota</taxon>
        <taxon>Sar</taxon>
        <taxon>Alveolata</taxon>
        <taxon>Dinophyceae</taxon>
        <taxon>Prorocentrales</taxon>
        <taxon>Prorocentraceae</taxon>
        <taxon>Prorocentrum</taxon>
    </lineage>
</organism>
<gene>
    <name evidence="2" type="ORF">PCOR1329_LOCUS59640</name>
</gene>
<name>A0ABN9VNA9_9DINO</name>
<reference evidence="2" key="1">
    <citation type="submission" date="2023-10" db="EMBL/GenBank/DDBJ databases">
        <authorList>
            <person name="Chen Y."/>
            <person name="Shah S."/>
            <person name="Dougan E. K."/>
            <person name="Thang M."/>
            <person name="Chan C."/>
        </authorList>
    </citation>
    <scope>NUCLEOTIDE SEQUENCE [LARGE SCALE GENOMIC DNA]</scope>
</reference>
<sequence length="110" mass="11340">VRSLAGKKVGSRLCCCRRHRAPLSGQSLLLSSVVMLPPRGQGTLTRGTSPQGKSQAGCADAVGPSAARSGSLAAFPMAGDWASATLMTFRMRWIPAPGPEAVAKHPSLKG</sequence>